<evidence type="ECO:0000256" key="1">
    <source>
        <dbReference type="SAM" id="MobiDB-lite"/>
    </source>
</evidence>
<dbReference type="EMBL" id="LUEZ02000040">
    <property type="protein sequence ID" value="RDB25850.1"/>
    <property type="molecule type" value="Genomic_DNA"/>
</dbReference>
<dbReference type="InParanoid" id="A0A369JX89"/>
<dbReference type="AlphaFoldDB" id="A0A369JX89"/>
<organism evidence="2 3">
    <name type="scientific">Hypsizygus marmoreus</name>
    <name type="common">White beech mushroom</name>
    <name type="synonym">Agaricus marmoreus</name>
    <dbReference type="NCBI Taxonomy" id="39966"/>
    <lineage>
        <taxon>Eukaryota</taxon>
        <taxon>Fungi</taxon>
        <taxon>Dikarya</taxon>
        <taxon>Basidiomycota</taxon>
        <taxon>Agaricomycotina</taxon>
        <taxon>Agaricomycetes</taxon>
        <taxon>Agaricomycetidae</taxon>
        <taxon>Agaricales</taxon>
        <taxon>Tricholomatineae</taxon>
        <taxon>Lyophyllaceae</taxon>
        <taxon>Hypsizygus</taxon>
    </lineage>
</organism>
<protein>
    <submittedName>
        <fullName evidence="2">Uncharacterized protein</fullName>
    </submittedName>
</protein>
<reference evidence="2" key="1">
    <citation type="submission" date="2018-04" db="EMBL/GenBank/DDBJ databases">
        <title>Whole genome sequencing of Hypsizygus marmoreus.</title>
        <authorList>
            <person name="Choi I.-G."/>
            <person name="Min B."/>
            <person name="Kim J.-G."/>
            <person name="Kim S."/>
            <person name="Oh Y.-L."/>
            <person name="Kong W.-S."/>
            <person name="Park H."/>
            <person name="Jeong J."/>
            <person name="Song E.-S."/>
        </authorList>
    </citation>
    <scope>NUCLEOTIDE SEQUENCE [LARGE SCALE GENOMIC DNA]</scope>
    <source>
        <strain evidence="2">51987-8</strain>
    </source>
</reference>
<comment type="caution">
    <text evidence="2">The sequence shown here is derived from an EMBL/GenBank/DDBJ whole genome shotgun (WGS) entry which is preliminary data.</text>
</comment>
<gene>
    <name evidence="2" type="ORF">Hypma_006834</name>
</gene>
<evidence type="ECO:0000313" key="3">
    <source>
        <dbReference type="Proteomes" id="UP000076154"/>
    </source>
</evidence>
<name>A0A369JX89_HYPMA</name>
<dbReference type="OrthoDB" id="3257619at2759"/>
<evidence type="ECO:0000313" key="2">
    <source>
        <dbReference type="EMBL" id="RDB25850.1"/>
    </source>
</evidence>
<proteinExistence type="predicted"/>
<keyword evidence="3" id="KW-1185">Reference proteome</keyword>
<sequence>MQLIAVQFAACTRDVDVLQWVVDPGLTETTLSPHCGLSGATLRGNISPKFIDMLQSVRAASPDELRSHKARTILAELTMNGRASLDDIICSLRTFSRMSHWALPPQSFGEIRSQSSSHTRTPKPYSKTSIPLYRPPNPSRTPKNAWNGKPSAPANQSVKYNTELPPYPAGVPWRQAPFQSQLALSRKEAATDSD</sequence>
<dbReference type="Proteomes" id="UP000076154">
    <property type="component" value="Unassembled WGS sequence"/>
</dbReference>
<feature type="region of interest" description="Disordered" evidence="1">
    <location>
        <begin position="108"/>
        <end position="172"/>
    </location>
</feature>
<accession>A0A369JX89</accession>